<dbReference type="Proteomes" id="UP000316628">
    <property type="component" value="Unassembled WGS sequence"/>
</dbReference>
<evidence type="ECO:0000313" key="1">
    <source>
        <dbReference type="EMBL" id="TQM80009.1"/>
    </source>
</evidence>
<proteinExistence type="predicted"/>
<evidence type="ECO:0000313" key="2">
    <source>
        <dbReference type="Proteomes" id="UP000316628"/>
    </source>
</evidence>
<dbReference type="AlphaFoldDB" id="A0A543JB09"/>
<dbReference type="RefSeq" id="WP_141977711.1">
    <property type="nucleotide sequence ID" value="NZ_VFPP01000001.1"/>
</dbReference>
<comment type="caution">
    <text evidence="1">The sequence shown here is derived from an EMBL/GenBank/DDBJ whole genome shotgun (WGS) entry which is preliminary data.</text>
</comment>
<accession>A0A543JB09</accession>
<name>A0A543JB09_9PSEU</name>
<dbReference type="OrthoDB" id="3694015at2"/>
<dbReference type="EMBL" id="VFPP01000001">
    <property type="protein sequence ID" value="TQM80009.1"/>
    <property type="molecule type" value="Genomic_DNA"/>
</dbReference>
<keyword evidence="2" id="KW-1185">Reference proteome</keyword>
<organism evidence="1 2">
    <name type="scientific">Saccharothrix saharensis</name>
    <dbReference type="NCBI Taxonomy" id="571190"/>
    <lineage>
        <taxon>Bacteria</taxon>
        <taxon>Bacillati</taxon>
        <taxon>Actinomycetota</taxon>
        <taxon>Actinomycetes</taxon>
        <taxon>Pseudonocardiales</taxon>
        <taxon>Pseudonocardiaceae</taxon>
        <taxon>Saccharothrix</taxon>
    </lineage>
</organism>
<sequence>MKFQITLTPQQVAQVMDYMHRKVEETCAHLRTADIEGANQVMDEVQRDAGQGCHDLVLDAIARRFGQPSWRVAADTPEWRNYG</sequence>
<reference evidence="1 2" key="1">
    <citation type="submission" date="2019-06" db="EMBL/GenBank/DDBJ databases">
        <title>Sequencing the genomes of 1000 actinobacteria strains.</title>
        <authorList>
            <person name="Klenk H.-P."/>
        </authorList>
    </citation>
    <scope>NUCLEOTIDE SEQUENCE [LARGE SCALE GENOMIC DNA]</scope>
    <source>
        <strain evidence="1 2">DSM 45456</strain>
    </source>
</reference>
<protein>
    <submittedName>
        <fullName evidence="1">Uncharacterized protein</fullName>
    </submittedName>
</protein>
<gene>
    <name evidence="1" type="ORF">FHX81_2331</name>
</gene>